<dbReference type="Gene3D" id="1.10.357.140">
    <property type="entry name" value="UbiA prenyltransferase"/>
    <property type="match status" value="1"/>
</dbReference>
<evidence type="ECO:0000256" key="6">
    <source>
        <dbReference type="ARBA" id="ARBA00022692"/>
    </source>
</evidence>
<feature type="transmembrane region" description="Helical" evidence="14">
    <location>
        <begin position="93"/>
        <end position="114"/>
    </location>
</feature>
<comment type="subcellular location">
    <subcellularLocation>
        <location evidence="1 14">Cell membrane</location>
        <topology evidence="1 14">Multi-pass membrane protein</topology>
    </subcellularLocation>
</comment>
<dbReference type="GO" id="GO:0008495">
    <property type="term" value="F:protoheme IX farnesyltransferase activity"/>
    <property type="evidence" value="ECO:0007669"/>
    <property type="project" value="UniProtKB-UniRule"/>
</dbReference>
<dbReference type="CDD" id="cd13957">
    <property type="entry name" value="PT_UbiA_Cox10"/>
    <property type="match status" value="1"/>
</dbReference>
<evidence type="ECO:0000256" key="13">
    <source>
        <dbReference type="ARBA" id="ARBA00047690"/>
    </source>
</evidence>
<evidence type="ECO:0000313" key="16">
    <source>
        <dbReference type="Proteomes" id="UP000325755"/>
    </source>
</evidence>
<dbReference type="AlphaFoldDB" id="A0A5Q0BM03"/>
<evidence type="ECO:0000256" key="3">
    <source>
        <dbReference type="ARBA" id="ARBA00012292"/>
    </source>
</evidence>
<feature type="transmembrane region" description="Helical" evidence="14">
    <location>
        <begin position="120"/>
        <end position="140"/>
    </location>
</feature>
<dbReference type="InterPro" id="IPR000537">
    <property type="entry name" value="UbiA_prenyltransferase"/>
</dbReference>
<dbReference type="PANTHER" id="PTHR43448:SF7">
    <property type="entry name" value="4-HYDROXYBENZOATE SOLANESYLTRANSFERASE"/>
    <property type="match status" value="1"/>
</dbReference>
<evidence type="ECO:0000256" key="14">
    <source>
        <dbReference type="HAMAP-Rule" id="MF_00154"/>
    </source>
</evidence>
<feature type="transmembrane region" description="Helical" evidence="14">
    <location>
        <begin position="147"/>
        <end position="168"/>
    </location>
</feature>
<dbReference type="GO" id="GO:0005886">
    <property type="term" value="C:plasma membrane"/>
    <property type="evidence" value="ECO:0007669"/>
    <property type="project" value="UniProtKB-SubCell"/>
</dbReference>
<evidence type="ECO:0000256" key="10">
    <source>
        <dbReference type="ARBA" id="ARBA00030253"/>
    </source>
</evidence>
<name>A0A5Q0BM03_9GAMM</name>
<dbReference type="RefSeq" id="WP_153249140.1">
    <property type="nucleotide sequence ID" value="NZ_CP044205.1"/>
</dbReference>
<evidence type="ECO:0000256" key="7">
    <source>
        <dbReference type="ARBA" id="ARBA00022989"/>
    </source>
</evidence>
<evidence type="ECO:0000256" key="5">
    <source>
        <dbReference type="ARBA" id="ARBA00022679"/>
    </source>
</evidence>
<evidence type="ECO:0000256" key="2">
    <source>
        <dbReference type="ARBA" id="ARBA00004919"/>
    </source>
</evidence>
<evidence type="ECO:0000313" key="15">
    <source>
        <dbReference type="EMBL" id="QFY43158.1"/>
    </source>
</evidence>
<evidence type="ECO:0000256" key="1">
    <source>
        <dbReference type="ARBA" id="ARBA00004651"/>
    </source>
</evidence>
<evidence type="ECO:0000256" key="12">
    <source>
        <dbReference type="ARBA" id="ARBA00042475"/>
    </source>
</evidence>
<dbReference type="PANTHER" id="PTHR43448">
    <property type="entry name" value="PROTOHEME IX FARNESYLTRANSFERASE, MITOCHONDRIAL"/>
    <property type="match status" value="1"/>
</dbReference>
<organism evidence="15 16">
    <name type="scientific">Candidatus Methylospira mobilis</name>
    <dbReference type="NCBI Taxonomy" id="1808979"/>
    <lineage>
        <taxon>Bacteria</taxon>
        <taxon>Pseudomonadati</taxon>
        <taxon>Pseudomonadota</taxon>
        <taxon>Gammaproteobacteria</taxon>
        <taxon>Methylococcales</taxon>
        <taxon>Methylococcaceae</taxon>
        <taxon>Candidatus Methylospira</taxon>
    </lineage>
</organism>
<evidence type="ECO:0000256" key="8">
    <source>
        <dbReference type="ARBA" id="ARBA00023133"/>
    </source>
</evidence>
<comment type="miscellaneous">
    <text evidence="14">Carbon 2 of the heme B porphyrin ring is defined according to the Fischer nomenclature.</text>
</comment>
<evidence type="ECO:0000256" key="4">
    <source>
        <dbReference type="ARBA" id="ARBA00022475"/>
    </source>
</evidence>
<keyword evidence="16" id="KW-1185">Reference proteome</keyword>
<dbReference type="EC" id="2.5.1.141" evidence="3 14"/>
<comment type="catalytic activity">
    <reaction evidence="13 14">
        <text>heme b + (2E,6E)-farnesyl diphosphate + H2O = Fe(II)-heme o + diphosphate</text>
        <dbReference type="Rhea" id="RHEA:28070"/>
        <dbReference type="ChEBI" id="CHEBI:15377"/>
        <dbReference type="ChEBI" id="CHEBI:33019"/>
        <dbReference type="ChEBI" id="CHEBI:60344"/>
        <dbReference type="ChEBI" id="CHEBI:60530"/>
        <dbReference type="ChEBI" id="CHEBI:175763"/>
        <dbReference type="EC" id="2.5.1.141"/>
    </reaction>
</comment>
<dbReference type="NCBIfam" id="NF003349">
    <property type="entry name" value="PRK04375.1-2"/>
    <property type="match status" value="1"/>
</dbReference>
<comment type="function">
    <text evidence="14">Converts heme B (protoheme IX) to heme O by substitution of the vinyl group on carbon 2 of heme B porphyrin ring with a hydroxyethyl farnesyl side group.</text>
</comment>
<accession>A0A5Q0BM03</accession>
<dbReference type="KEGG" id="mmob:F6R98_11440"/>
<feature type="transmembrane region" description="Helical" evidence="14">
    <location>
        <begin position="48"/>
        <end position="72"/>
    </location>
</feature>
<dbReference type="HAMAP" id="MF_00154">
    <property type="entry name" value="CyoE_CtaB"/>
    <property type="match status" value="1"/>
</dbReference>
<reference evidence="15 16" key="1">
    <citation type="submission" date="2019-09" db="EMBL/GenBank/DDBJ databases">
        <title>Ecophysiology of the spiral-shaped methanotroph Methylospira mobilis as revealed by the complete genome sequence.</title>
        <authorList>
            <person name="Oshkin I.Y."/>
            <person name="Dedysh S.N."/>
            <person name="Miroshnikov K."/>
            <person name="Danilova O.V."/>
            <person name="Hakobyan A."/>
            <person name="Liesack W."/>
        </authorList>
    </citation>
    <scope>NUCLEOTIDE SEQUENCE [LARGE SCALE GENOMIC DNA]</scope>
    <source>
        <strain evidence="15 16">Shm1</strain>
    </source>
</reference>
<keyword evidence="8 14" id="KW-0350">Heme biosynthesis</keyword>
<dbReference type="FunCoup" id="A0A5Q0BM03">
    <property type="interactions" value="423"/>
</dbReference>
<dbReference type="FunFam" id="1.10.357.140:FF:000001">
    <property type="entry name" value="Protoheme IX farnesyltransferase"/>
    <property type="match status" value="1"/>
</dbReference>
<protein>
    <recommendedName>
        <fullName evidence="11 14">Protoheme IX farnesyltransferase</fullName>
        <ecNumber evidence="3 14">2.5.1.141</ecNumber>
    </recommendedName>
    <alternativeName>
        <fullName evidence="12 14">Heme B farnesyltransferase</fullName>
    </alternativeName>
    <alternativeName>
        <fullName evidence="10 14">Heme O synthase</fullName>
    </alternativeName>
</protein>
<evidence type="ECO:0000256" key="11">
    <source>
        <dbReference type="ARBA" id="ARBA00040810"/>
    </source>
</evidence>
<dbReference type="EMBL" id="CP044205">
    <property type="protein sequence ID" value="QFY43158.1"/>
    <property type="molecule type" value="Genomic_DNA"/>
</dbReference>
<dbReference type="NCBIfam" id="TIGR01473">
    <property type="entry name" value="cyoE_ctaB"/>
    <property type="match status" value="1"/>
</dbReference>
<dbReference type="InParanoid" id="A0A5Q0BM03"/>
<proteinExistence type="inferred from homology"/>
<feature type="transmembrane region" description="Helical" evidence="14">
    <location>
        <begin position="174"/>
        <end position="195"/>
    </location>
</feature>
<feature type="transmembrane region" description="Helical" evidence="14">
    <location>
        <begin position="275"/>
        <end position="296"/>
    </location>
</feature>
<sequence>MTYPLLSRASKALSWKTYLGLCKLNVVGHIVFTAIIGMFLAVPGMPPIATVIWASIGIGLAAASAAALNHFLDRKADAEMARTQNRPLPKGDISSREAVVFALVLGGLGMLVLITFVNLLTAALTFLSLIGYAVVYTVYLKHATPQNIVIGGAAGAAPPVLGWCAITGQVHPYALLLFLLIYVWTPPHFWAYAIAKRDDYAKVNIPMLPVTHGIEVTQLHVLLYTVLLLLVSLLPYLTGMSGEIYLAGAIILGGVFLYFAWKLKQEASQRNAMRTFGYSLVYLVGIFSFLLVDHYVKLNSLWE</sequence>
<dbReference type="InterPro" id="IPR044878">
    <property type="entry name" value="UbiA_sf"/>
</dbReference>
<feature type="transmembrane region" description="Helical" evidence="14">
    <location>
        <begin position="216"/>
        <end position="238"/>
    </location>
</feature>
<feature type="transmembrane region" description="Helical" evidence="14">
    <location>
        <begin position="21"/>
        <end position="42"/>
    </location>
</feature>
<dbReference type="OrthoDB" id="9814417at2"/>
<comment type="similarity">
    <text evidence="14">Belongs to the UbiA prenyltransferase family. Protoheme IX farnesyltransferase subfamily.</text>
</comment>
<dbReference type="Pfam" id="PF01040">
    <property type="entry name" value="UbiA"/>
    <property type="match status" value="1"/>
</dbReference>
<keyword evidence="7 14" id="KW-1133">Transmembrane helix</keyword>
<dbReference type="InterPro" id="IPR006369">
    <property type="entry name" value="Protohaem_IX_farnesylTrfase"/>
</dbReference>
<keyword evidence="5 14" id="KW-0808">Transferase</keyword>
<evidence type="ECO:0000256" key="9">
    <source>
        <dbReference type="ARBA" id="ARBA00023136"/>
    </source>
</evidence>
<dbReference type="UniPathway" id="UPA00834">
    <property type="reaction ID" value="UER00712"/>
</dbReference>
<gene>
    <name evidence="14" type="primary">cyoE</name>
    <name evidence="15" type="ORF">F6R98_11440</name>
</gene>
<comment type="pathway">
    <text evidence="2 14">Porphyrin-containing compound metabolism; heme O biosynthesis; heme O from protoheme: step 1/1.</text>
</comment>
<keyword evidence="9 14" id="KW-0472">Membrane</keyword>
<feature type="transmembrane region" description="Helical" evidence="14">
    <location>
        <begin position="244"/>
        <end position="263"/>
    </location>
</feature>
<keyword evidence="4 14" id="KW-1003">Cell membrane</keyword>
<dbReference type="GO" id="GO:0048034">
    <property type="term" value="P:heme O biosynthetic process"/>
    <property type="evidence" value="ECO:0007669"/>
    <property type="project" value="UniProtKB-UniRule"/>
</dbReference>
<keyword evidence="6 14" id="KW-0812">Transmembrane</keyword>
<dbReference type="Proteomes" id="UP000325755">
    <property type="component" value="Chromosome"/>
</dbReference>